<evidence type="ECO:0000313" key="2">
    <source>
        <dbReference type="Proteomes" id="UP000586704"/>
    </source>
</evidence>
<name>A0A7L4N8C4_9AVES</name>
<dbReference type="OrthoDB" id="9306952at2759"/>
<organism evidence="1 2">
    <name type="scientific">Ceyx cyanopectus</name>
    <name type="common">Indigo-banded kingfisher</name>
    <dbReference type="NCBI Taxonomy" id="390723"/>
    <lineage>
        <taxon>Eukaryota</taxon>
        <taxon>Metazoa</taxon>
        <taxon>Chordata</taxon>
        <taxon>Craniata</taxon>
        <taxon>Vertebrata</taxon>
        <taxon>Euteleostomi</taxon>
        <taxon>Archelosauria</taxon>
        <taxon>Archosauria</taxon>
        <taxon>Dinosauria</taxon>
        <taxon>Saurischia</taxon>
        <taxon>Theropoda</taxon>
        <taxon>Coelurosauria</taxon>
        <taxon>Aves</taxon>
        <taxon>Neognathae</taxon>
        <taxon>Neoaves</taxon>
        <taxon>Telluraves</taxon>
        <taxon>Coraciimorphae</taxon>
        <taxon>Coraciiformes</taxon>
        <taxon>Alcedinidae</taxon>
        <taxon>Ceyx</taxon>
    </lineage>
</organism>
<comment type="caution">
    <text evidence="1">The sequence shown here is derived from an EMBL/GenBank/DDBJ whole genome shotgun (WGS) entry which is preliminary data.</text>
</comment>
<accession>A0A7L4N8C4</accession>
<dbReference type="EMBL" id="VYZU01040991">
    <property type="protein sequence ID" value="NXY85681.1"/>
    <property type="molecule type" value="Genomic_DNA"/>
</dbReference>
<proteinExistence type="predicted"/>
<dbReference type="Pfam" id="PF00429">
    <property type="entry name" value="TLV_coat"/>
    <property type="match status" value="1"/>
</dbReference>
<feature type="non-terminal residue" evidence="1">
    <location>
        <position position="82"/>
    </location>
</feature>
<keyword evidence="2" id="KW-1185">Reference proteome</keyword>
<evidence type="ECO:0000313" key="1">
    <source>
        <dbReference type="EMBL" id="NXY85681.1"/>
    </source>
</evidence>
<reference evidence="1 2" key="1">
    <citation type="submission" date="2020-02" db="EMBL/GenBank/DDBJ databases">
        <title>Bird 10,000 Genomes (B10K) Project - Family phase.</title>
        <authorList>
            <person name="Zhang G."/>
        </authorList>
    </citation>
    <scope>NUCLEOTIDE SEQUENCE [LARGE SCALE GENOMIC DNA]</scope>
    <source>
        <strain evidence="1">B10K-DU-013-51</strain>
        <tissue evidence="1">Mixed tissue sample</tissue>
    </source>
</reference>
<feature type="non-terminal residue" evidence="1">
    <location>
        <position position="1"/>
    </location>
</feature>
<dbReference type="InterPro" id="IPR018154">
    <property type="entry name" value="TLV/ENV_coat_polyprotein"/>
</dbReference>
<gene>
    <name evidence="1" type="primary">Env1_2</name>
    <name evidence="1" type="ORF">CEYCYA_R12276</name>
</gene>
<sequence length="82" mass="9065">KRAPKDEETAMQAAYQALNSTNPNFTDSCWLCYDIKTPFYEGIAVSSPFNTSKADSPQECNWKDRKAGITLQQVRGSGLCIG</sequence>
<dbReference type="Proteomes" id="UP000586704">
    <property type="component" value="Unassembled WGS sequence"/>
</dbReference>
<protein>
    <submittedName>
        <fullName evidence="1">ENV1 protein</fullName>
    </submittedName>
</protein>
<dbReference type="AlphaFoldDB" id="A0A7L4N8C4"/>